<dbReference type="EMBL" id="GBXM01078085">
    <property type="protein sequence ID" value="JAH30492.1"/>
    <property type="molecule type" value="Transcribed_RNA"/>
</dbReference>
<name>A0A0E9RNU4_ANGAN</name>
<organism evidence="1">
    <name type="scientific">Anguilla anguilla</name>
    <name type="common">European freshwater eel</name>
    <name type="synonym">Muraena anguilla</name>
    <dbReference type="NCBI Taxonomy" id="7936"/>
    <lineage>
        <taxon>Eukaryota</taxon>
        <taxon>Metazoa</taxon>
        <taxon>Chordata</taxon>
        <taxon>Craniata</taxon>
        <taxon>Vertebrata</taxon>
        <taxon>Euteleostomi</taxon>
        <taxon>Actinopterygii</taxon>
        <taxon>Neopterygii</taxon>
        <taxon>Teleostei</taxon>
        <taxon>Anguilliformes</taxon>
        <taxon>Anguillidae</taxon>
        <taxon>Anguilla</taxon>
    </lineage>
</organism>
<protein>
    <submittedName>
        <fullName evidence="1">Uncharacterized protein</fullName>
    </submittedName>
</protein>
<dbReference type="AlphaFoldDB" id="A0A0E9RNU4"/>
<sequence>MEICICVDCTDILLFSPGRTVSPPSNAD</sequence>
<evidence type="ECO:0000313" key="1">
    <source>
        <dbReference type="EMBL" id="JAH30492.1"/>
    </source>
</evidence>
<proteinExistence type="predicted"/>
<reference evidence="1" key="2">
    <citation type="journal article" date="2015" name="Fish Shellfish Immunol.">
        <title>Early steps in the European eel (Anguilla anguilla)-Vibrio vulnificus interaction in the gills: Role of the RtxA13 toxin.</title>
        <authorList>
            <person name="Callol A."/>
            <person name="Pajuelo D."/>
            <person name="Ebbesson L."/>
            <person name="Teles M."/>
            <person name="MacKenzie S."/>
            <person name="Amaro C."/>
        </authorList>
    </citation>
    <scope>NUCLEOTIDE SEQUENCE</scope>
</reference>
<accession>A0A0E9RNU4</accession>
<reference evidence="1" key="1">
    <citation type="submission" date="2014-11" db="EMBL/GenBank/DDBJ databases">
        <authorList>
            <person name="Amaro Gonzalez C."/>
        </authorList>
    </citation>
    <scope>NUCLEOTIDE SEQUENCE</scope>
</reference>